<organism evidence="1 2">
    <name type="scientific">Prauserella endophytica</name>
    <dbReference type="NCBI Taxonomy" id="1592324"/>
    <lineage>
        <taxon>Bacteria</taxon>
        <taxon>Bacillati</taxon>
        <taxon>Actinomycetota</taxon>
        <taxon>Actinomycetes</taxon>
        <taxon>Pseudonocardiales</taxon>
        <taxon>Pseudonocardiaceae</taxon>
        <taxon>Prauserella</taxon>
        <taxon>Prauserella coralliicola group</taxon>
    </lineage>
</organism>
<keyword evidence="2" id="KW-1185">Reference proteome</keyword>
<gene>
    <name evidence="1" type="ORF">FCN18_33425</name>
</gene>
<name>A0ABY2RWK1_9PSEU</name>
<evidence type="ECO:0000313" key="1">
    <source>
        <dbReference type="EMBL" id="TKG61542.1"/>
    </source>
</evidence>
<comment type="caution">
    <text evidence="1">The sequence shown here is derived from an EMBL/GenBank/DDBJ whole genome shotgun (WGS) entry which is preliminary data.</text>
</comment>
<dbReference type="EMBL" id="SWMS01000030">
    <property type="protein sequence ID" value="TKG61542.1"/>
    <property type="molecule type" value="Genomic_DNA"/>
</dbReference>
<accession>A0ABY2RWK1</accession>
<dbReference type="RefSeq" id="WP_137097018.1">
    <property type="nucleotide sequence ID" value="NZ_SWMS01000030.1"/>
</dbReference>
<proteinExistence type="predicted"/>
<reference evidence="1 2" key="1">
    <citation type="journal article" date="2015" name="Antonie Van Leeuwenhoek">
        <title>Prauserella endophytica sp. nov., an endophytic actinobacterium isolated from Tamarix taklamakanensis.</title>
        <authorList>
            <person name="Liu J.M."/>
            <person name="Habden X."/>
            <person name="Guo L."/>
            <person name="Tuo L."/>
            <person name="Jiang Z.K."/>
            <person name="Liu S.W."/>
            <person name="Liu X.F."/>
            <person name="Chen L."/>
            <person name="Li R.F."/>
            <person name="Zhang Y.Q."/>
            <person name="Sun C.H."/>
        </authorList>
    </citation>
    <scope>NUCLEOTIDE SEQUENCE [LARGE SCALE GENOMIC DNA]</scope>
    <source>
        <strain evidence="1 2">CGMCC 4.7182</strain>
    </source>
</reference>
<protein>
    <recommendedName>
        <fullName evidence="3">SprT-like domain-containing protein</fullName>
    </recommendedName>
</protein>
<sequence length="204" mass="22177">MTRPSAPQAPDVEQRLDAALEQMWRTIREHHSELPASPPLAERTHLESGGALLDPLTNRYPRRNELRDGAEQTLTALLHEAAHQLAETRGLTDTSNRGYYHNRVFADLADEVGLDVAKDDPAKPGGGPGGWSRITLPEACAARYAEQLTVLSDALADYPRPTPPPSRNNVVATCACPRRIRLAPSELAKGAIHCGLCDTDFTTG</sequence>
<dbReference type="Proteomes" id="UP000309992">
    <property type="component" value="Unassembled WGS sequence"/>
</dbReference>
<evidence type="ECO:0000313" key="2">
    <source>
        <dbReference type="Proteomes" id="UP000309992"/>
    </source>
</evidence>
<evidence type="ECO:0008006" key="3">
    <source>
        <dbReference type="Google" id="ProtNLM"/>
    </source>
</evidence>